<proteinExistence type="predicted"/>
<name>A0A131ZV18_SARSC</name>
<gene>
    <name evidence="2" type="ORF">QR98_0008750</name>
</gene>
<accession>A0A131ZV18</accession>
<organism evidence="2 3">
    <name type="scientific">Sarcoptes scabiei</name>
    <name type="common">Itch mite</name>
    <name type="synonym">Acarus scabiei</name>
    <dbReference type="NCBI Taxonomy" id="52283"/>
    <lineage>
        <taxon>Eukaryota</taxon>
        <taxon>Metazoa</taxon>
        <taxon>Ecdysozoa</taxon>
        <taxon>Arthropoda</taxon>
        <taxon>Chelicerata</taxon>
        <taxon>Arachnida</taxon>
        <taxon>Acari</taxon>
        <taxon>Acariformes</taxon>
        <taxon>Sarcoptiformes</taxon>
        <taxon>Astigmata</taxon>
        <taxon>Psoroptidia</taxon>
        <taxon>Sarcoptoidea</taxon>
        <taxon>Sarcoptidae</taxon>
        <taxon>Sarcoptinae</taxon>
        <taxon>Sarcoptes</taxon>
    </lineage>
</organism>
<dbReference type="VEuPathDB" id="VectorBase:SSCA000458"/>
<reference evidence="2 3" key="1">
    <citation type="journal article" date="2015" name="Parasit. Vectors">
        <title>Draft genome of the scabies mite.</title>
        <authorList>
            <person name="Rider S.D.Jr."/>
            <person name="Morgan M.S."/>
            <person name="Arlian L.G."/>
        </authorList>
    </citation>
    <scope>NUCLEOTIDE SEQUENCE [LARGE SCALE GENOMIC DNA]</scope>
    <source>
        <strain evidence="2">Arlian Lab</strain>
    </source>
</reference>
<protein>
    <submittedName>
        <fullName evidence="2">Uncharacterized protein</fullName>
    </submittedName>
</protein>
<feature type="region of interest" description="Disordered" evidence="1">
    <location>
        <begin position="55"/>
        <end position="93"/>
    </location>
</feature>
<sequence length="93" mass="10493">MNHHKHSRLHSFVFDAVPFNSIIVIPSKLPEEFGGVIEIDEENDEKEDGDVEEIALSMKNDDDDDVEEMPDDNNADVAGDVEDDEDDGEDEFD</sequence>
<feature type="compositionally biased region" description="Acidic residues" evidence="1">
    <location>
        <begin position="61"/>
        <end position="93"/>
    </location>
</feature>
<evidence type="ECO:0000256" key="1">
    <source>
        <dbReference type="SAM" id="MobiDB-lite"/>
    </source>
</evidence>
<dbReference type="Proteomes" id="UP000616769">
    <property type="component" value="Unassembled WGS sequence"/>
</dbReference>
<evidence type="ECO:0000313" key="2">
    <source>
        <dbReference type="EMBL" id="KPM02461.1"/>
    </source>
</evidence>
<comment type="caution">
    <text evidence="2">The sequence shown here is derived from an EMBL/GenBank/DDBJ whole genome shotgun (WGS) entry which is preliminary data.</text>
</comment>
<dbReference type="AlphaFoldDB" id="A0A131ZV18"/>
<evidence type="ECO:0000313" key="3">
    <source>
        <dbReference type="Proteomes" id="UP000616769"/>
    </source>
</evidence>
<dbReference type="EMBL" id="JXLN01001971">
    <property type="protein sequence ID" value="KPM02461.1"/>
    <property type="molecule type" value="Genomic_DNA"/>
</dbReference>